<organism evidence="2 3">
    <name type="scientific">Crepidotus variabilis</name>
    <dbReference type="NCBI Taxonomy" id="179855"/>
    <lineage>
        <taxon>Eukaryota</taxon>
        <taxon>Fungi</taxon>
        <taxon>Dikarya</taxon>
        <taxon>Basidiomycota</taxon>
        <taxon>Agaricomycotina</taxon>
        <taxon>Agaricomycetes</taxon>
        <taxon>Agaricomycetidae</taxon>
        <taxon>Agaricales</taxon>
        <taxon>Agaricineae</taxon>
        <taxon>Crepidotaceae</taxon>
        <taxon>Crepidotus</taxon>
    </lineage>
</organism>
<dbReference type="Proteomes" id="UP000807306">
    <property type="component" value="Unassembled WGS sequence"/>
</dbReference>
<name>A0A9P6JM44_9AGAR</name>
<sequence>MLQTLIHGVVFIVAAQFFLLSPVKSRSLNMTNLADQYPLQLQTIFAKVPPKLNFPDDQWNVDNQQDQERMDKINAAYTEAFALAQYAIKDVLMKPLDIQHIPRLYFPPKYLKTHGMIEGVLSLFALEKGKENYCYVFEKINVYKGTNHPTCQLPRVAAFARAGSGGTTDTILTICELFFQDVFSTSLLTKPCNQLCDEHDDTWLSLSSILLHELTHIQEVGIKGKPKTGGIRDVEMTDYKKASADCQLNGAYGWKCCQELNKYDEGVTHANADSYMWMVIDQVVEGRCFNGRNREACIRHNP</sequence>
<gene>
    <name evidence="2" type="ORF">CPB83DRAFT_859837</name>
</gene>
<protein>
    <recommendedName>
        <fullName evidence="4">Lysine-specific metallo-endopeptidase domain-containing protein</fullName>
    </recommendedName>
</protein>
<dbReference type="GO" id="GO:0008237">
    <property type="term" value="F:metallopeptidase activity"/>
    <property type="evidence" value="ECO:0007669"/>
    <property type="project" value="InterPro"/>
</dbReference>
<dbReference type="InterPro" id="IPR024079">
    <property type="entry name" value="MetalloPept_cat_dom_sf"/>
</dbReference>
<dbReference type="AlphaFoldDB" id="A0A9P6JM44"/>
<evidence type="ECO:0000256" key="1">
    <source>
        <dbReference type="SAM" id="SignalP"/>
    </source>
</evidence>
<feature type="signal peptide" evidence="1">
    <location>
        <begin position="1"/>
        <end position="25"/>
    </location>
</feature>
<proteinExistence type="predicted"/>
<dbReference type="Gene3D" id="3.40.390.10">
    <property type="entry name" value="Collagenase (Catalytic Domain)"/>
    <property type="match status" value="1"/>
</dbReference>
<evidence type="ECO:0000313" key="2">
    <source>
        <dbReference type="EMBL" id="KAF9525289.1"/>
    </source>
</evidence>
<keyword evidence="1" id="KW-0732">Signal</keyword>
<keyword evidence="3" id="KW-1185">Reference proteome</keyword>
<comment type="caution">
    <text evidence="2">The sequence shown here is derived from an EMBL/GenBank/DDBJ whole genome shotgun (WGS) entry which is preliminary data.</text>
</comment>
<dbReference type="EMBL" id="MU157886">
    <property type="protein sequence ID" value="KAF9525289.1"/>
    <property type="molecule type" value="Genomic_DNA"/>
</dbReference>
<reference evidence="2" key="1">
    <citation type="submission" date="2020-11" db="EMBL/GenBank/DDBJ databases">
        <authorList>
            <consortium name="DOE Joint Genome Institute"/>
            <person name="Ahrendt S."/>
            <person name="Riley R."/>
            <person name="Andreopoulos W."/>
            <person name="Labutti K."/>
            <person name="Pangilinan J."/>
            <person name="Ruiz-Duenas F.J."/>
            <person name="Barrasa J.M."/>
            <person name="Sanchez-Garcia M."/>
            <person name="Camarero S."/>
            <person name="Miyauchi S."/>
            <person name="Serrano A."/>
            <person name="Linde D."/>
            <person name="Babiker R."/>
            <person name="Drula E."/>
            <person name="Ayuso-Fernandez I."/>
            <person name="Pacheco R."/>
            <person name="Padilla G."/>
            <person name="Ferreira P."/>
            <person name="Barriuso J."/>
            <person name="Kellner H."/>
            <person name="Castanera R."/>
            <person name="Alfaro M."/>
            <person name="Ramirez L."/>
            <person name="Pisabarro A.G."/>
            <person name="Kuo A."/>
            <person name="Tritt A."/>
            <person name="Lipzen A."/>
            <person name="He G."/>
            <person name="Yan M."/>
            <person name="Ng V."/>
            <person name="Cullen D."/>
            <person name="Martin F."/>
            <person name="Rosso M.-N."/>
            <person name="Henrissat B."/>
            <person name="Hibbett D."/>
            <person name="Martinez A.T."/>
            <person name="Grigoriev I.V."/>
        </authorList>
    </citation>
    <scope>NUCLEOTIDE SEQUENCE</scope>
    <source>
        <strain evidence="2">CBS 506.95</strain>
    </source>
</reference>
<dbReference type="SUPFAM" id="SSF55486">
    <property type="entry name" value="Metalloproteases ('zincins'), catalytic domain"/>
    <property type="match status" value="1"/>
</dbReference>
<feature type="chain" id="PRO_5040339225" description="Lysine-specific metallo-endopeptidase domain-containing protein" evidence="1">
    <location>
        <begin position="26"/>
        <end position="302"/>
    </location>
</feature>
<accession>A0A9P6JM44</accession>
<evidence type="ECO:0000313" key="3">
    <source>
        <dbReference type="Proteomes" id="UP000807306"/>
    </source>
</evidence>
<evidence type="ECO:0008006" key="4">
    <source>
        <dbReference type="Google" id="ProtNLM"/>
    </source>
</evidence>